<evidence type="ECO:0000259" key="5">
    <source>
        <dbReference type="PROSITE" id="PS50013"/>
    </source>
</evidence>
<comment type="subunit">
    <text evidence="2">Component of the NuA4 histone acetyltransferase complex.</text>
</comment>
<feature type="region of interest" description="Disordered" evidence="4">
    <location>
        <begin position="18"/>
        <end position="70"/>
    </location>
</feature>
<dbReference type="HOGENOM" id="CLU_633353_0_0_1"/>
<reference evidence="6 7" key="1">
    <citation type="journal article" date="2012" name="PLoS Pathog.">
        <title>Diverse lifestyles and strategies of plant pathogenesis encoded in the genomes of eighteen Dothideomycetes fungi.</title>
        <authorList>
            <person name="Ohm R.A."/>
            <person name="Feau N."/>
            <person name="Henrissat B."/>
            <person name="Schoch C.L."/>
            <person name="Horwitz B.A."/>
            <person name="Barry K.W."/>
            <person name="Condon B.J."/>
            <person name="Copeland A.C."/>
            <person name="Dhillon B."/>
            <person name="Glaser F."/>
            <person name="Hesse C.N."/>
            <person name="Kosti I."/>
            <person name="LaButti K."/>
            <person name="Lindquist E.A."/>
            <person name="Lucas S."/>
            <person name="Salamov A.A."/>
            <person name="Bradshaw R.E."/>
            <person name="Ciuffetti L."/>
            <person name="Hamelin R.C."/>
            <person name="Kema G.H.J."/>
            <person name="Lawrence C."/>
            <person name="Scott J.A."/>
            <person name="Spatafora J.W."/>
            <person name="Turgeon B.G."/>
            <person name="de Wit P.J.G.M."/>
            <person name="Zhong S."/>
            <person name="Goodwin S.B."/>
            <person name="Grigoriev I.V."/>
        </authorList>
    </citation>
    <scope>NUCLEOTIDE SEQUENCE [LARGE SCALE GENOMIC DNA]</scope>
    <source>
        <strain evidence="7">28A</strain>
    </source>
</reference>
<dbReference type="InterPro" id="IPR000953">
    <property type="entry name" value="Chromo/chromo_shadow_dom"/>
</dbReference>
<dbReference type="OrthoDB" id="1918685at2759"/>
<dbReference type="PANTHER" id="PTHR22812">
    <property type="entry name" value="CHROMOBOX PROTEIN"/>
    <property type="match status" value="1"/>
</dbReference>
<dbReference type="EMBL" id="KB908844">
    <property type="protein sequence ID" value="EOA82617.1"/>
    <property type="molecule type" value="Genomic_DNA"/>
</dbReference>
<evidence type="ECO:0000256" key="3">
    <source>
        <dbReference type="ARBA" id="ARBA00023242"/>
    </source>
</evidence>
<dbReference type="GO" id="GO:0005634">
    <property type="term" value="C:nucleus"/>
    <property type="evidence" value="ECO:0007669"/>
    <property type="project" value="UniProtKB-SubCell"/>
</dbReference>
<dbReference type="Gene3D" id="2.40.50.40">
    <property type="match status" value="2"/>
</dbReference>
<sequence length="433" mass="49035">MHFANSISSNLCQNKSSLSFVPYDPNLQRKTRKRKARSDEDESKLSGKKSTRNGAGSKTNTIPSTQTLEPATQTLNSYSEPVDDEVIEISHLAFYHDEREREDKDKASSNLENQILAVVEGKNAVVNSFATNMILITAGETRSGYQPHDNGDSQQIILEDLMATCTSATCTDDIFSRICSSKTPDRGELSNQLPSDVCVSGFPRDREDEDIISNDTTTFDVVNRDGDAANSVNNSEELCEPVARSIFLSNSVNQDVISESIAKEHHEIHDSINVAGSPRANSEPFSDDEGDRHEVEQIIAHFQHDDDSIRYFVIWRGWPIEKSTWEPAENLRDCPEPVQRYWAFKGKYNSSNNATTAGDHMSSFGDQIPEDDRDRHEIKKILDHDEHNGLLRWLVLWSDESTTWESASNLDNCRWVIEQYWGRISQQKQEKKE</sequence>
<evidence type="ECO:0000313" key="7">
    <source>
        <dbReference type="Proteomes" id="UP000016935"/>
    </source>
</evidence>
<feature type="compositionally biased region" description="Polar residues" evidence="4">
    <location>
        <begin position="52"/>
        <end position="70"/>
    </location>
</feature>
<keyword evidence="3" id="KW-0539">Nucleus</keyword>
<reference evidence="6 7" key="2">
    <citation type="journal article" date="2013" name="PLoS Genet.">
        <title>Comparative genome structure, secondary metabolite, and effector coding capacity across Cochliobolus pathogens.</title>
        <authorList>
            <person name="Condon B.J."/>
            <person name="Leng Y."/>
            <person name="Wu D."/>
            <person name="Bushley K.E."/>
            <person name="Ohm R.A."/>
            <person name="Otillar R."/>
            <person name="Martin J."/>
            <person name="Schackwitz W."/>
            <person name="Grimwood J."/>
            <person name="MohdZainudin N."/>
            <person name="Xue C."/>
            <person name="Wang R."/>
            <person name="Manning V.A."/>
            <person name="Dhillon B."/>
            <person name="Tu Z.J."/>
            <person name="Steffenson B.J."/>
            <person name="Salamov A."/>
            <person name="Sun H."/>
            <person name="Lowry S."/>
            <person name="LaButti K."/>
            <person name="Han J."/>
            <person name="Copeland A."/>
            <person name="Lindquist E."/>
            <person name="Barry K."/>
            <person name="Schmutz J."/>
            <person name="Baker S.E."/>
            <person name="Ciuffetti L.M."/>
            <person name="Grigoriev I.V."/>
            <person name="Zhong S."/>
            <person name="Turgeon B.G."/>
        </authorList>
    </citation>
    <scope>NUCLEOTIDE SEQUENCE [LARGE SCALE GENOMIC DNA]</scope>
    <source>
        <strain evidence="7">28A</strain>
    </source>
</reference>
<evidence type="ECO:0000256" key="4">
    <source>
        <dbReference type="SAM" id="MobiDB-lite"/>
    </source>
</evidence>
<dbReference type="Proteomes" id="UP000016935">
    <property type="component" value="Unassembled WGS sequence"/>
</dbReference>
<dbReference type="InterPro" id="IPR051219">
    <property type="entry name" value="Heterochromatin_chromo-domain"/>
</dbReference>
<dbReference type="CDD" id="cd00024">
    <property type="entry name" value="CD_CSD"/>
    <property type="match status" value="2"/>
</dbReference>
<dbReference type="PROSITE" id="PS50013">
    <property type="entry name" value="CHROMO_2"/>
    <property type="match status" value="2"/>
</dbReference>
<dbReference type="GO" id="GO:0006338">
    <property type="term" value="P:chromatin remodeling"/>
    <property type="evidence" value="ECO:0007669"/>
    <property type="project" value="UniProtKB-ARBA"/>
</dbReference>
<evidence type="ECO:0000256" key="2">
    <source>
        <dbReference type="ARBA" id="ARBA00011353"/>
    </source>
</evidence>
<keyword evidence="7" id="KW-1185">Reference proteome</keyword>
<dbReference type="Pfam" id="PF00385">
    <property type="entry name" value="Chromo"/>
    <property type="match status" value="1"/>
</dbReference>
<evidence type="ECO:0000313" key="6">
    <source>
        <dbReference type="EMBL" id="EOA82617.1"/>
    </source>
</evidence>
<dbReference type="AlphaFoldDB" id="R0K2M5"/>
<dbReference type="RefSeq" id="XP_008029354.1">
    <property type="nucleotide sequence ID" value="XM_008031163.1"/>
</dbReference>
<evidence type="ECO:0000256" key="1">
    <source>
        <dbReference type="ARBA" id="ARBA00004123"/>
    </source>
</evidence>
<dbReference type="GeneID" id="19402574"/>
<dbReference type="InterPro" id="IPR023780">
    <property type="entry name" value="Chromo_domain"/>
</dbReference>
<accession>R0K2M5</accession>
<name>R0K2M5_EXST2</name>
<organism evidence="6 7">
    <name type="scientific">Exserohilum turcicum (strain 28A)</name>
    <name type="common">Northern leaf blight fungus</name>
    <name type="synonym">Setosphaeria turcica</name>
    <dbReference type="NCBI Taxonomy" id="671987"/>
    <lineage>
        <taxon>Eukaryota</taxon>
        <taxon>Fungi</taxon>
        <taxon>Dikarya</taxon>
        <taxon>Ascomycota</taxon>
        <taxon>Pezizomycotina</taxon>
        <taxon>Dothideomycetes</taxon>
        <taxon>Pleosporomycetidae</taxon>
        <taxon>Pleosporales</taxon>
        <taxon>Pleosporineae</taxon>
        <taxon>Pleosporaceae</taxon>
        <taxon>Exserohilum</taxon>
    </lineage>
</organism>
<dbReference type="SMART" id="SM00298">
    <property type="entry name" value="CHROMO"/>
    <property type="match status" value="2"/>
</dbReference>
<protein>
    <recommendedName>
        <fullName evidence="5">Chromo domain-containing protein</fullName>
    </recommendedName>
</protein>
<feature type="domain" description="Chromo" evidence="5">
    <location>
        <begin position="376"/>
        <end position="432"/>
    </location>
</feature>
<proteinExistence type="predicted"/>
<gene>
    <name evidence="6" type="ORF">SETTUDRAFT_22600</name>
</gene>
<dbReference type="SUPFAM" id="SSF54160">
    <property type="entry name" value="Chromo domain-like"/>
    <property type="match status" value="2"/>
</dbReference>
<feature type="domain" description="Chromo" evidence="5">
    <location>
        <begin position="293"/>
        <end position="353"/>
    </location>
</feature>
<comment type="subcellular location">
    <subcellularLocation>
        <location evidence="1">Nucleus</location>
    </subcellularLocation>
</comment>
<dbReference type="InterPro" id="IPR016197">
    <property type="entry name" value="Chromo-like_dom_sf"/>
</dbReference>